<dbReference type="SUPFAM" id="SSF89447">
    <property type="entry name" value="AbrB/MazE/MraZ-like"/>
    <property type="match status" value="1"/>
</dbReference>
<accession>A0A5N5U922</accession>
<dbReference type="Pfam" id="PF04014">
    <property type="entry name" value="MazE_antitoxin"/>
    <property type="match status" value="1"/>
</dbReference>
<dbReference type="PROSITE" id="PS51740">
    <property type="entry name" value="SPOVT_ABRB"/>
    <property type="match status" value="1"/>
</dbReference>
<comment type="caution">
    <text evidence="3">The sequence shown here is derived from an EMBL/GenBank/DDBJ whole genome shotgun (WGS) entry which is preliminary data.</text>
</comment>
<dbReference type="RefSeq" id="WP_152134023.1">
    <property type="nucleotide sequence ID" value="NZ_QKKZ01000002.1"/>
</dbReference>
<dbReference type="Proteomes" id="UP000326865">
    <property type="component" value="Unassembled WGS sequence"/>
</dbReference>
<feature type="region of interest" description="Disordered" evidence="1">
    <location>
        <begin position="51"/>
        <end position="91"/>
    </location>
</feature>
<feature type="domain" description="SpoVT-AbrB" evidence="2">
    <location>
        <begin position="7"/>
        <end position="63"/>
    </location>
</feature>
<gene>
    <name evidence="3" type="ORF">DM867_07115</name>
</gene>
<evidence type="ECO:0000259" key="2">
    <source>
        <dbReference type="PROSITE" id="PS51740"/>
    </source>
</evidence>
<sequence length="91" mass="10339">MSSDDDPQVTRVSEKGQTTIPKEYREELGLDSGQAVEWHRTDDGLVVQKHATSGRGVLLPDEDEETRKDVVDELSRRTRDDRDAAEWNQGE</sequence>
<reference evidence="3 4" key="1">
    <citation type="submission" date="2019-10" db="EMBL/GenBank/DDBJ databases">
        <title>Unraveling microbial dark matter from salterns through culturing: the case of the genus Halosegnis.</title>
        <authorList>
            <person name="Duran-Viseras A."/>
            <person name="Andrei A.-S."/>
            <person name="Vera-Gargallo B."/>
            <person name="Ghai R."/>
            <person name="Sanchez-Porro C."/>
            <person name="Ventosa A."/>
        </authorList>
    </citation>
    <scope>NUCLEOTIDE SEQUENCE [LARGE SCALE GENOMIC DNA]</scope>
    <source>
        <strain evidence="3 4">F18-79</strain>
    </source>
</reference>
<dbReference type="Gene3D" id="2.10.260.10">
    <property type="match status" value="1"/>
</dbReference>
<feature type="compositionally biased region" description="Basic and acidic residues" evidence="1">
    <location>
        <begin position="65"/>
        <end position="85"/>
    </location>
</feature>
<evidence type="ECO:0000313" key="4">
    <source>
        <dbReference type="Proteomes" id="UP000326865"/>
    </source>
</evidence>
<protein>
    <submittedName>
        <fullName evidence="3">AbrB/MazE/SpoVT family DNA-binding domain-containing protein</fullName>
    </submittedName>
</protein>
<proteinExistence type="predicted"/>
<dbReference type="GO" id="GO:0003677">
    <property type="term" value="F:DNA binding"/>
    <property type="evidence" value="ECO:0007669"/>
    <property type="project" value="UniProtKB-KW"/>
</dbReference>
<keyword evidence="4" id="KW-1185">Reference proteome</keyword>
<feature type="region of interest" description="Disordered" evidence="1">
    <location>
        <begin position="1"/>
        <end position="28"/>
    </location>
</feature>
<dbReference type="InterPro" id="IPR037914">
    <property type="entry name" value="SpoVT-AbrB_sf"/>
</dbReference>
<dbReference type="EMBL" id="QKKZ01000002">
    <property type="protein sequence ID" value="KAB7514869.1"/>
    <property type="molecule type" value="Genomic_DNA"/>
</dbReference>
<dbReference type="AlphaFoldDB" id="A0A5N5U922"/>
<evidence type="ECO:0000256" key="1">
    <source>
        <dbReference type="SAM" id="MobiDB-lite"/>
    </source>
</evidence>
<keyword evidence="3" id="KW-0238">DNA-binding</keyword>
<dbReference type="SMART" id="SM00966">
    <property type="entry name" value="SpoVT_AbrB"/>
    <property type="match status" value="1"/>
</dbReference>
<name>A0A5N5U922_9EURY</name>
<dbReference type="NCBIfam" id="TIGR01439">
    <property type="entry name" value="lp_hng_hel_AbrB"/>
    <property type="match status" value="1"/>
</dbReference>
<dbReference type="InterPro" id="IPR007159">
    <property type="entry name" value="SpoVT-AbrB_dom"/>
</dbReference>
<organism evidence="3 4">
    <name type="scientific">Halosegnis rubeus</name>
    <dbReference type="NCBI Taxonomy" id="2212850"/>
    <lineage>
        <taxon>Archaea</taxon>
        <taxon>Methanobacteriati</taxon>
        <taxon>Methanobacteriota</taxon>
        <taxon>Stenosarchaea group</taxon>
        <taxon>Halobacteria</taxon>
        <taxon>Halobacteriales</taxon>
        <taxon>Natronomonadaceae</taxon>
        <taxon>Halosegnis</taxon>
    </lineage>
</organism>
<evidence type="ECO:0000313" key="3">
    <source>
        <dbReference type="EMBL" id="KAB7514869.1"/>
    </source>
</evidence>